<dbReference type="RefSeq" id="WP_041977678.1">
    <property type="nucleotide sequence ID" value="NZ_CBXV010000008.1"/>
</dbReference>
<keyword evidence="6 7" id="KW-0472">Membrane</keyword>
<evidence type="ECO:0000256" key="1">
    <source>
        <dbReference type="ARBA" id="ARBA00004651"/>
    </source>
</evidence>
<dbReference type="Proteomes" id="UP000031518">
    <property type="component" value="Unassembled WGS sequence"/>
</dbReference>
<name>A0A0B6WYU0_9BACT</name>
<dbReference type="InterPro" id="IPR032808">
    <property type="entry name" value="DoxX"/>
</dbReference>
<organism evidence="8 9">
    <name type="scientific">Pyrinomonas methylaliphatogenes</name>
    <dbReference type="NCBI Taxonomy" id="454194"/>
    <lineage>
        <taxon>Bacteria</taxon>
        <taxon>Pseudomonadati</taxon>
        <taxon>Acidobacteriota</taxon>
        <taxon>Blastocatellia</taxon>
        <taxon>Blastocatellales</taxon>
        <taxon>Pyrinomonadaceae</taxon>
        <taxon>Pyrinomonas</taxon>
    </lineage>
</organism>
<feature type="transmembrane region" description="Helical" evidence="7">
    <location>
        <begin position="88"/>
        <end position="109"/>
    </location>
</feature>
<gene>
    <name evidence="8" type="ORF">PYK22_02458</name>
</gene>
<keyword evidence="4 7" id="KW-0812">Transmembrane</keyword>
<keyword evidence="9" id="KW-1185">Reference proteome</keyword>
<evidence type="ECO:0000256" key="5">
    <source>
        <dbReference type="ARBA" id="ARBA00022989"/>
    </source>
</evidence>
<reference evidence="8 9" key="2">
    <citation type="submission" date="2015-01" db="EMBL/GenBank/DDBJ databases">
        <title>Complete genome sequence of Pyrinomonas methylaliphatogenes type strain K22T.</title>
        <authorList>
            <person name="Lee K.C.Y."/>
            <person name="Power J.F."/>
            <person name="Dunfield P.F."/>
            <person name="Morgan X.C."/>
            <person name="Huttenhower C."/>
            <person name="Stott M.B."/>
        </authorList>
    </citation>
    <scope>NUCLEOTIDE SEQUENCE [LARGE SCALE GENOMIC DNA]</scope>
    <source>
        <strain evidence="8 9">K22</strain>
    </source>
</reference>
<dbReference type="OrthoDB" id="346004at2"/>
<dbReference type="Pfam" id="PF07681">
    <property type="entry name" value="DoxX"/>
    <property type="match status" value="1"/>
</dbReference>
<reference evidence="8 9" key="1">
    <citation type="submission" date="2013-12" db="EMBL/GenBank/DDBJ databases">
        <authorList>
            <person name="Stott M."/>
        </authorList>
    </citation>
    <scope>NUCLEOTIDE SEQUENCE [LARGE SCALE GENOMIC DNA]</scope>
    <source>
        <strain evidence="8 9">K22</strain>
    </source>
</reference>
<dbReference type="PANTHER" id="PTHR33452">
    <property type="entry name" value="OXIDOREDUCTASE CATD-RELATED"/>
    <property type="match status" value="1"/>
</dbReference>
<sequence length="148" mass="16219">MFQRLMETHVTWATVPLRLALGLIFIAHGAQKVFGVWNGPGLARWVANPTPFAFMRPAWFWMGAAALFELIGGALILLGLLTRIGAAMILIVMLTAVFGVHWSGGFFLQNRGIEYAFALLCASLALLIMGGGRISFDGVLMRGRGRRR</sequence>
<evidence type="ECO:0000313" key="9">
    <source>
        <dbReference type="Proteomes" id="UP000031518"/>
    </source>
</evidence>
<keyword evidence="5 7" id="KW-1133">Transmembrane helix</keyword>
<comment type="similarity">
    <text evidence="2">Belongs to the DoxX family.</text>
</comment>
<evidence type="ECO:0000313" key="8">
    <source>
        <dbReference type="EMBL" id="CDM66428.1"/>
    </source>
</evidence>
<comment type="subcellular location">
    <subcellularLocation>
        <location evidence="1">Cell membrane</location>
        <topology evidence="1">Multi-pass membrane protein</topology>
    </subcellularLocation>
</comment>
<evidence type="ECO:0000256" key="4">
    <source>
        <dbReference type="ARBA" id="ARBA00022692"/>
    </source>
</evidence>
<dbReference type="AlphaFoldDB" id="A0A0B6WYU0"/>
<evidence type="ECO:0000256" key="6">
    <source>
        <dbReference type="ARBA" id="ARBA00023136"/>
    </source>
</evidence>
<dbReference type="PANTHER" id="PTHR33452:SF1">
    <property type="entry name" value="INNER MEMBRANE PROTEIN YPHA-RELATED"/>
    <property type="match status" value="1"/>
</dbReference>
<evidence type="ECO:0000256" key="2">
    <source>
        <dbReference type="ARBA" id="ARBA00006679"/>
    </source>
</evidence>
<dbReference type="STRING" id="454194.PYK22_02458"/>
<evidence type="ECO:0000256" key="7">
    <source>
        <dbReference type="SAM" id="Phobius"/>
    </source>
</evidence>
<feature type="transmembrane region" description="Helical" evidence="7">
    <location>
        <begin position="115"/>
        <end position="136"/>
    </location>
</feature>
<dbReference type="EMBL" id="CBXV010000008">
    <property type="protein sequence ID" value="CDM66428.1"/>
    <property type="molecule type" value="Genomic_DNA"/>
</dbReference>
<dbReference type="GO" id="GO:0005886">
    <property type="term" value="C:plasma membrane"/>
    <property type="evidence" value="ECO:0007669"/>
    <property type="project" value="UniProtKB-SubCell"/>
</dbReference>
<proteinExistence type="inferred from homology"/>
<keyword evidence="3" id="KW-1003">Cell membrane</keyword>
<dbReference type="InterPro" id="IPR051907">
    <property type="entry name" value="DoxX-like_oxidoreductase"/>
</dbReference>
<evidence type="ECO:0000256" key="3">
    <source>
        <dbReference type="ARBA" id="ARBA00022475"/>
    </source>
</evidence>
<protein>
    <submittedName>
        <fullName evidence="8">Predicted membrane protein</fullName>
    </submittedName>
</protein>
<feature type="transmembrane region" description="Helical" evidence="7">
    <location>
        <begin position="59"/>
        <end position="81"/>
    </location>
</feature>
<accession>A0A0B6WYU0</accession>